<dbReference type="Gramene" id="ONI19122">
    <property type="protein sequence ID" value="ONI19122"/>
    <property type="gene ID" value="PRUPE_3G259700"/>
</dbReference>
<proteinExistence type="predicted"/>
<dbReference type="EMBL" id="CM007653">
    <property type="protein sequence ID" value="ONI19122.1"/>
    <property type="molecule type" value="Genomic_DNA"/>
</dbReference>
<organism evidence="1 2">
    <name type="scientific">Prunus persica</name>
    <name type="common">Peach</name>
    <name type="synonym">Amygdalus persica</name>
    <dbReference type="NCBI Taxonomy" id="3760"/>
    <lineage>
        <taxon>Eukaryota</taxon>
        <taxon>Viridiplantae</taxon>
        <taxon>Streptophyta</taxon>
        <taxon>Embryophyta</taxon>
        <taxon>Tracheophyta</taxon>
        <taxon>Spermatophyta</taxon>
        <taxon>Magnoliopsida</taxon>
        <taxon>eudicotyledons</taxon>
        <taxon>Gunneridae</taxon>
        <taxon>Pentapetalae</taxon>
        <taxon>rosids</taxon>
        <taxon>fabids</taxon>
        <taxon>Rosales</taxon>
        <taxon>Rosaceae</taxon>
        <taxon>Amygdaloideae</taxon>
        <taxon>Amygdaleae</taxon>
        <taxon>Prunus</taxon>
    </lineage>
</organism>
<evidence type="ECO:0000313" key="1">
    <source>
        <dbReference type="EMBL" id="ONI19122.1"/>
    </source>
</evidence>
<protein>
    <submittedName>
        <fullName evidence="1">Uncharacterized protein</fullName>
    </submittedName>
</protein>
<accession>A0A251Q5T8</accession>
<reference evidence="1 2" key="1">
    <citation type="journal article" date="2013" name="Nat. Genet.">
        <title>The high-quality draft genome of peach (Prunus persica) identifies unique patterns of genetic diversity, domestication and genome evolution.</title>
        <authorList>
            <consortium name="International Peach Genome Initiative"/>
            <person name="Verde I."/>
            <person name="Abbott A.G."/>
            <person name="Scalabrin S."/>
            <person name="Jung S."/>
            <person name="Shu S."/>
            <person name="Marroni F."/>
            <person name="Zhebentyayeva T."/>
            <person name="Dettori M.T."/>
            <person name="Grimwood J."/>
            <person name="Cattonaro F."/>
            <person name="Zuccolo A."/>
            <person name="Rossini L."/>
            <person name="Jenkins J."/>
            <person name="Vendramin E."/>
            <person name="Meisel L.A."/>
            <person name="Decroocq V."/>
            <person name="Sosinski B."/>
            <person name="Prochnik S."/>
            <person name="Mitros T."/>
            <person name="Policriti A."/>
            <person name="Cipriani G."/>
            <person name="Dondini L."/>
            <person name="Ficklin S."/>
            <person name="Goodstein D.M."/>
            <person name="Xuan P."/>
            <person name="Del Fabbro C."/>
            <person name="Aramini V."/>
            <person name="Copetti D."/>
            <person name="Gonzalez S."/>
            <person name="Horner D.S."/>
            <person name="Falchi R."/>
            <person name="Lucas S."/>
            <person name="Mica E."/>
            <person name="Maldonado J."/>
            <person name="Lazzari B."/>
            <person name="Bielenberg D."/>
            <person name="Pirona R."/>
            <person name="Miculan M."/>
            <person name="Barakat A."/>
            <person name="Testolin R."/>
            <person name="Stella A."/>
            <person name="Tartarini S."/>
            <person name="Tonutti P."/>
            <person name="Arus P."/>
            <person name="Orellana A."/>
            <person name="Wells C."/>
            <person name="Main D."/>
            <person name="Vizzotto G."/>
            <person name="Silva H."/>
            <person name="Salamini F."/>
            <person name="Schmutz J."/>
            <person name="Morgante M."/>
            <person name="Rokhsar D.S."/>
        </authorList>
    </citation>
    <scope>NUCLEOTIDE SEQUENCE [LARGE SCALE GENOMIC DNA]</scope>
    <source>
        <strain evidence="2">cv. Nemared</strain>
    </source>
</reference>
<dbReference type="Proteomes" id="UP000006882">
    <property type="component" value="Chromosome G3"/>
</dbReference>
<evidence type="ECO:0000313" key="2">
    <source>
        <dbReference type="Proteomes" id="UP000006882"/>
    </source>
</evidence>
<sequence length="93" mass="9983">MKMIHNHRKINIPTTTIISSSSSSKSGIKTATRRIAMWAALSPPLFLTPEEAQALPHPLQHCLLLSAAAEPAAVVVAVPLLRSQLNPNILGIE</sequence>
<name>A0A251Q5T8_PRUPE</name>
<gene>
    <name evidence="1" type="ORF">PRUPE_3G259700</name>
</gene>
<dbReference type="AlphaFoldDB" id="A0A251Q5T8"/>
<keyword evidence="2" id="KW-1185">Reference proteome</keyword>